<feature type="region of interest" description="Disordered" evidence="19">
    <location>
        <begin position="1"/>
        <end position="34"/>
    </location>
</feature>
<dbReference type="InterPro" id="IPR001881">
    <property type="entry name" value="EGF-like_Ca-bd_dom"/>
</dbReference>
<evidence type="ECO:0000256" key="2">
    <source>
        <dbReference type="ARBA" id="ARBA00004202"/>
    </source>
</evidence>
<feature type="disulfide bond" evidence="18">
    <location>
        <begin position="192"/>
        <end position="201"/>
    </location>
</feature>
<dbReference type="PROSITE" id="PS01187">
    <property type="entry name" value="EGF_CA"/>
    <property type="match status" value="3"/>
</dbReference>
<dbReference type="SUPFAM" id="SSF49854">
    <property type="entry name" value="Spermadhesin, CUB domain"/>
    <property type="match status" value="7"/>
</dbReference>
<evidence type="ECO:0000259" key="21">
    <source>
        <dbReference type="PROSITE" id="PS50026"/>
    </source>
</evidence>
<evidence type="ECO:0000256" key="14">
    <source>
        <dbReference type="ARBA" id="ARBA00022927"/>
    </source>
</evidence>
<feature type="domain" description="EGF-like" evidence="21">
    <location>
        <begin position="161"/>
        <end position="202"/>
    </location>
</feature>
<dbReference type="PROSITE" id="PS50026">
    <property type="entry name" value="EGF_3"/>
    <property type="match status" value="5"/>
</dbReference>
<dbReference type="EMBL" id="JANPWB010000014">
    <property type="protein sequence ID" value="KAJ1100770.1"/>
    <property type="molecule type" value="Genomic_DNA"/>
</dbReference>
<dbReference type="Gene3D" id="2.10.25.10">
    <property type="entry name" value="Laminin"/>
    <property type="match status" value="6"/>
</dbReference>
<protein>
    <recommendedName>
        <fullName evidence="24">Cubilin</fullName>
    </recommendedName>
</protein>
<feature type="domain" description="CUB" evidence="20">
    <location>
        <begin position="587"/>
        <end position="699"/>
    </location>
</feature>
<feature type="domain" description="CUB" evidence="20">
    <location>
        <begin position="469"/>
        <end position="583"/>
    </location>
</feature>
<dbReference type="GO" id="GO:0015031">
    <property type="term" value="P:protein transport"/>
    <property type="evidence" value="ECO:0007669"/>
    <property type="project" value="UniProtKB-KW"/>
</dbReference>
<dbReference type="Pfam" id="PF00431">
    <property type="entry name" value="CUB"/>
    <property type="match status" value="7"/>
</dbReference>
<evidence type="ECO:0000256" key="9">
    <source>
        <dbReference type="ARBA" id="ARBA00022729"/>
    </source>
</evidence>
<evidence type="ECO:0000256" key="18">
    <source>
        <dbReference type="PROSITE-ProRule" id="PRU00076"/>
    </source>
</evidence>
<comment type="caution">
    <text evidence="18">Lacks conserved residue(s) required for the propagation of feature annotation.</text>
</comment>
<keyword evidence="8" id="KW-0479">Metal-binding</keyword>
<dbReference type="FunFam" id="2.10.25.10:FF:000554">
    <property type="entry name" value="Cubilin"/>
    <property type="match status" value="1"/>
</dbReference>
<evidence type="ECO:0000313" key="23">
    <source>
        <dbReference type="Proteomes" id="UP001066276"/>
    </source>
</evidence>
<dbReference type="CDD" id="cd22201">
    <property type="entry name" value="cubilin_NTD"/>
    <property type="match status" value="1"/>
</dbReference>
<dbReference type="FunFam" id="2.10.25.10:FF:000429">
    <property type="entry name" value="Cubilin"/>
    <property type="match status" value="1"/>
</dbReference>
<evidence type="ECO:0000256" key="16">
    <source>
        <dbReference type="ARBA" id="ARBA00023157"/>
    </source>
</evidence>
<evidence type="ECO:0000256" key="15">
    <source>
        <dbReference type="ARBA" id="ARBA00023136"/>
    </source>
</evidence>
<dbReference type="PROSITE" id="PS00010">
    <property type="entry name" value="ASX_HYDROXYL"/>
    <property type="match status" value="3"/>
</dbReference>
<dbReference type="AlphaFoldDB" id="A0AAV7MAL1"/>
<keyword evidence="4" id="KW-1003">Cell membrane</keyword>
<evidence type="ECO:0000256" key="1">
    <source>
        <dbReference type="ARBA" id="ARBA00004177"/>
    </source>
</evidence>
<feature type="domain" description="EGF-like" evidence="21">
    <location>
        <begin position="123"/>
        <end position="159"/>
    </location>
</feature>
<dbReference type="Pfam" id="PF12661">
    <property type="entry name" value="hEGF"/>
    <property type="match status" value="1"/>
</dbReference>
<evidence type="ECO:0000256" key="19">
    <source>
        <dbReference type="SAM" id="MobiDB-lite"/>
    </source>
</evidence>
<evidence type="ECO:0008006" key="24">
    <source>
        <dbReference type="Google" id="ProtNLM"/>
    </source>
</evidence>
<evidence type="ECO:0000256" key="7">
    <source>
        <dbReference type="ARBA" id="ARBA00022670"/>
    </source>
</evidence>
<dbReference type="Pfam" id="PF07645">
    <property type="entry name" value="EGF_CA"/>
    <property type="match status" value="3"/>
</dbReference>
<dbReference type="InterPro" id="IPR018097">
    <property type="entry name" value="EGF_Ca-bd_CS"/>
</dbReference>
<evidence type="ECO:0000256" key="5">
    <source>
        <dbReference type="ARBA" id="ARBA00022536"/>
    </source>
</evidence>
<dbReference type="FunFam" id="2.10.25.10:FF:000379">
    <property type="entry name" value="Cubilin"/>
    <property type="match status" value="1"/>
</dbReference>
<feature type="domain" description="EGF-like" evidence="21">
    <location>
        <begin position="427"/>
        <end position="463"/>
    </location>
</feature>
<feature type="domain" description="CUB" evidence="20">
    <location>
        <begin position="1052"/>
        <end position="1164"/>
    </location>
</feature>
<sequence>MSEKDMRVLSGLNGDSGTRPKGREKRDVWNEQPRMSSENGNLFFLTGSTKNIEFKTGSHGKIKLNDDDVTELLSQIRRNKDDITELKKTGGGIPQNISNEIRSLNSKVTSLENRFQNLENTVQRKACGSNPCQNLGTCLNLLDSFFCLCTKHWQGPLCSVDVNECSLNAGTPLECQNGGVCENTPGSYSCTCPPEWHGPQCTSKYDDCRGGSQDLCVHGICEDEDRVQQNQPKYRCVCDDGWMAPPGSSACTADIDECTLPNYPCSQDPPVQCFNTPGSFYCGDCPAGWKTIGRTCQDINECETDNGGCSAAPFVPCINTRGSYHCGLCPPGYEGNGKVCTQVDVCSLNNGGCHPFATCTPIQGNPIPICVCLPGLTGTGFGPNGCVPVSDICQHRNPCVNGQCIATISSYLCQCDPGWTGTNCTENVNECASNPCQNGGRCIDGVNGYSCNCTSTWTGPQCQTPQQACGGTLLAQSGSFSYPNNPGSQRYDHRVSCSWVIRTNPSKVLRVTFPYFQLESSQRCSFDYLQVHDGESASAFMLGKYCGTSAPAQLFSSHNSLYFLFVSDHSISRGGFTVVWESLEPECGGALTSTHGSISSPGYPGNYPPNRDCYWTISTSPGLIITFAFGTLNIEHHNSCNNDYLEIQDGLLQDDPVLGKFCSTGSPAPLQTSGPHAQIHFHSDSTINDRGFQITYTTSSSDPGCGGNYTDSEGVITSPFWPHSYTNSRQCVYTLWQFPNERINLTFTDLELESQSGCSWNYIEVRDGASETSPLFGKYCNSTIPASITSSSNNLWVRFKSDTSVTKARFRAIYQIACGGVQSGEGVIRSPYYPNAYPHGKTCEWIISQPEGEVVRLSFTGFSMGNLTDCSSGYVEIRDGSSIDSSLIGKYCGQSMPPPIRSTQRSLFLKFETDGSASYLGFMAQFYSEVKGCGQTLTAPQGLISSPGHPSVYPHGISCRWIISVQPGNLIRLTFTVFNLEFGSNCPYDYLELYDNGTIETGTKIGRYCGRSIPPSITSTANTMALFFQADMNIATEGFSVTYISIDAANACMEDYTEASGVFTSPGYPNNYPRSRECVYTITVETNKQILLNFTEFSVDSYSSTCFDAHVEIRDGGYETSVLLGRYCNRNRPPAIISHSNRLWVKFKSDSLTGRGFVAHWDGTSTGCGATLTTPSGSFMSPNYPMPYFHNAECYWLLKAASGTQIQIQFQHFHMESHKNCNHDYLAVCMPAFR</sequence>
<evidence type="ECO:0000256" key="13">
    <source>
        <dbReference type="ARBA" id="ARBA00022837"/>
    </source>
</evidence>
<dbReference type="Gene3D" id="2.60.120.290">
    <property type="entry name" value="Spermadhesin, CUB domain"/>
    <property type="match status" value="7"/>
</dbReference>
<comment type="subcellular location">
    <subcellularLocation>
        <location evidence="2">Cell membrane</location>
        <topology evidence="2">Peripheral membrane protein</topology>
    </subcellularLocation>
    <subcellularLocation>
        <location evidence="1">Endosome</location>
    </subcellularLocation>
</comment>
<evidence type="ECO:0000259" key="20">
    <source>
        <dbReference type="PROSITE" id="PS01180"/>
    </source>
</evidence>
<dbReference type="PROSITE" id="PS01186">
    <property type="entry name" value="EGF_2"/>
    <property type="match status" value="1"/>
</dbReference>
<evidence type="ECO:0000313" key="22">
    <source>
        <dbReference type="EMBL" id="KAJ1100770.1"/>
    </source>
</evidence>
<dbReference type="SUPFAM" id="SSF57196">
    <property type="entry name" value="EGF/Laminin"/>
    <property type="match status" value="7"/>
</dbReference>
<feature type="disulfide bond" evidence="18">
    <location>
        <begin position="415"/>
        <end position="424"/>
    </location>
</feature>
<comment type="caution">
    <text evidence="22">The sequence shown here is derived from an EMBL/GenBank/DDBJ whole genome shotgun (WGS) entry which is preliminary data.</text>
</comment>
<feature type="domain" description="CUB" evidence="20">
    <location>
        <begin position="933"/>
        <end position="1046"/>
    </location>
</feature>
<evidence type="ECO:0000256" key="12">
    <source>
        <dbReference type="ARBA" id="ARBA00022801"/>
    </source>
</evidence>
<feature type="disulfide bond" evidence="18">
    <location>
        <begin position="149"/>
        <end position="158"/>
    </location>
</feature>
<name>A0AAV7MAL1_PLEWA</name>
<dbReference type="PANTHER" id="PTHR24251">
    <property type="entry name" value="OVOCHYMASE-RELATED"/>
    <property type="match status" value="1"/>
</dbReference>
<dbReference type="InterPro" id="IPR013032">
    <property type="entry name" value="EGF-like_CS"/>
</dbReference>
<evidence type="ECO:0000256" key="6">
    <source>
        <dbReference type="ARBA" id="ARBA00022553"/>
    </source>
</evidence>
<dbReference type="FunFam" id="2.10.25.10:FF:000006">
    <property type="entry name" value="Versican core protein-like isoform 1"/>
    <property type="match status" value="1"/>
</dbReference>
<keyword evidence="9" id="KW-0732">Signal</keyword>
<dbReference type="FunFam" id="2.60.120.290:FF:000013">
    <property type="entry name" value="Membrane frizzled-related protein"/>
    <property type="match status" value="4"/>
</dbReference>
<dbReference type="FunFam" id="2.10.25.10:FF:000122">
    <property type="entry name" value="Protein crumbs homolog 2"/>
    <property type="match status" value="1"/>
</dbReference>
<keyword evidence="17" id="KW-0325">Glycoprotein</keyword>
<keyword evidence="6" id="KW-0597">Phosphoprotein</keyword>
<dbReference type="CDD" id="cd00054">
    <property type="entry name" value="EGF_CA"/>
    <property type="match status" value="6"/>
</dbReference>
<keyword evidence="16 18" id="KW-1015">Disulfide bond</keyword>
<keyword evidence="12" id="KW-0378">Hydrolase</keyword>
<gene>
    <name evidence="22" type="ORF">NDU88_005848</name>
</gene>
<dbReference type="InterPro" id="IPR049883">
    <property type="entry name" value="NOTCH1_EGF-like"/>
</dbReference>
<dbReference type="GO" id="GO:0005509">
    <property type="term" value="F:calcium ion binding"/>
    <property type="evidence" value="ECO:0007669"/>
    <property type="project" value="InterPro"/>
</dbReference>
<feature type="domain" description="CUB" evidence="20">
    <location>
        <begin position="705"/>
        <end position="817"/>
    </location>
</feature>
<feature type="domain" description="CUB" evidence="20">
    <location>
        <begin position="1168"/>
        <end position="1234"/>
    </location>
</feature>
<dbReference type="InterPro" id="IPR035914">
    <property type="entry name" value="Sperma_CUB_dom_sf"/>
</dbReference>
<keyword evidence="13" id="KW-0106">Calcium</keyword>
<dbReference type="PROSITE" id="PS00022">
    <property type="entry name" value="EGF_1"/>
    <property type="match status" value="4"/>
</dbReference>
<keyword evidence="3" id="KW-0813">Transport</keyword>
<dbReference type="InterPro" id="IPR000742">
    <property type="entry name" value="EGF"/>
</dbReference>
<dbReference type="PANTHER" id="PTHR24251:SF37">
    <property type="entry name" value="CUB DOMAIN-CONTAINING PROTEIN"/>
    <property type="match status" value="1"/>
</dbReference>
<feature type="domain" description="CUB" evidence="20">
    <location>
        <begin position="817"/>
        <end position="929"/>
    </location>
</feature>
<dbReference type="InterPro" id="IPR000859">
    <property type="entry name" value="CUB_dom"/>
</dbReference>
<evidence type="ECO:0000256" key="8">
    <source>
        <dbReference type="ARBA" id="ARBA00022723"/>
    </source>
</evidence>
<evidence type="ECO:0000256" key="4">
    <source>
        <dbReference type="ARBA" id="ARBA00022475"/>
    </source>
</evidence>
<proteinExistence type="predicted"/>
<evidence type="ECO:0000256" key="10">
    <source>
        <dbReference type="ARBA" id="ARBA00022737"/>
    </source>
</evidence>
<dbReference type="PROSITE" id="PS01180">
    <property type="entry name" value="CUB"/>
    <property type="match status" value="7"/>
</dbReference>
<dbReference type="Proteomes" id="UP001066276">
    <property type="component" value="Chromosome 10"/>
</dbReference>
<accession>A0AAV7MAL1</accession>
<feature type="domain" description="EGF-like" evidence="21">
    <location>
        <begin position="342"/>
        <end position="382"/>
    </location>
</feature>
<dbReference type="CDD" id="cd00041">
    <property type="entry name" value="CUB"/>
    <property type="match status" value="7"/>
</dbReference>
<evidence type="ECO:0000256" key="11">
    <source>
        <dbReference type="ARBA" id="ARBA00022753"/>
    </source>
</evidence>
<keyword evidence="5 18" id="KW-0245">EGF-like domain</keyword>
<organism evidence="22 23">
    <name type="scientific">Pleurodeles waltl</name>
    <name type="common">Iberian ribbed newt</name>
    <dbReference type="NCBI Taxonomy" id="8319"/>
    <lineage>
        <taxon>Eukaryota</taxon>
        <taxon>Metazoa</taxon>
        <taxon>Chordata</taxon>
        <taxon>Craniata</taxon>
        <taxon>Vertebrata</taxon>
        <taxon>Euteleostomi</taxon>
        <taxon>Amphibia</taxon>
        <taxon>Batrachia</taxon>
        <taxon>Caudata</taxon>
        <taxon>Salamandroidea</taxon>
        <taxon>Salamandridae</taxon>
        <taxon>Pleurodelinae</taxon>
        <taxon>Pleurodeles</taxon>
    </lineage>
</organism>
<reference evidence="22" key="1">
    <citation type="journal article" date="2022" name="bioRxiv">
        <title>Sequencing and chromosome-scale assembly of the giantPleurodeles waltlgenome.</title>
        <authorList>
            <person name="Brown T."/>
            <person name="Elewa A."/>
            <person name="Iarovenko S."/>
            <person name="Subramanian E."/>
            <person name="Araus A.J."/>
            <person name="Petzold A."/>
            <person name="Susuki M."/>
            <person name="Suzuki K.-i.T."/>
            <person name="Hayashi T."/>
            <person name="Toyoda A."/>
            <person name="Oliveira C."/>
            <person name="Osipova E."/>
            <person name="Leigh N.D."/>
            <person name="Simon A."/>
            <person name="Yun M.H."/>
        </authorList>
    </citation>
    <scope>NUCLEOTIDE SEQUENCE</scope>
    <source>
        <strain evidence="22">20211129_DDA</strain>
        <tissue evidence="22">Liver</tissue>
    </source>
</reference>
<dbReference type="SMART" id="SM00181">
    <property type="entry name" value="EGF"/>
    <property type="match status" value="8"/>
</dbReference>
<dbReference type="FunFam" id="2.60.120.290:FF:000005">
    <property type="entry name" value="Procollagen C-endopeptidase enhancer 1"/>
    <property type="match status" value="2"/>
</dbReference>
<dbReference type="InterPro" id="IPR000152">
    <property type="entry name" value="EGF-type_Asp/Asn_hydroxyl_site"/>
</dbReference>
<keyword evidence="14" id="KW-0653">Protein transport</keyword>
<keyword evidence="15" id="KW-0472">Membrane</keyword>
<dbReference type="GO" id="GO:0006508">
    <property type="term" value="P:proteolysis"/>
    <property type="evidence" value="ECO:0007669"/>
    <property type="project" value="UniProtKB-KW"/>
</dbReference>
<dbReference type="SMART" id="SM00179">
    <property type="entry name" value="EGF_CA"/>
    <property type="match status" value="7"/>
</dbReference>
<keyword evidence="11" id="KW-0967">Endosome</keyword>
<dbReference type="GO" id="GO:0005886">
    <property type="term" value="C:plasma membrane"/>
    <property type="evidence" value="ECO:0007669"/>
    <property type="project" value="UniProtKB-SubCell"/>
</dbReference>
<dbReference type="GO" id="GO:0008233">
    <property type="term" value="F:peptidase activity"/>
    <property type="evidence" value="ECO:0007669"/>
    <property type="project" value="UniProtKB-KW"/>
</dbReference>
<dbReference type="SMART" id="SM00042">
    <property type="entry name" value="CUB"/>
    <property type="match status" value="7"/>
</dbReference>
<dbReference type="FunFam" id="2.10.25.10:FF:000260">
    <property type="entry name" value="Notch receptor 4"/>
    <property type="match status" value="1"/>
</dbReference>
<keyword evidence="23" id="KW-1185">Reference proteome</keyword>
<dbReference type="Pfam" id="PF00008">
    <property type="entry name" value="EGF"/>
    <property type="match status" value="2"/>
</dbReference>
<feature type="disulfide bond" evidence="18">
    <location>
        <begin position="353"/>
        <end position="370"/>
    </location>
</feature>
<evidence type="ECO:0000256" key="17">
    <source>
        <dbReference type="ARBA" id="ARBA00023180"/>
    </source>
</evidence>
<feature type="domain" description="EGF-like" evidence="21">
    <location>
        <begin position="389"/>
        <end position="425"/>
    </location>
</feature>
<keyword evidence="7" id="KW-0645">Protease</keyword>
<dbReference type="GO" id="GO:0005768">
    <property type="term" value="C:endosome"/>
    <property type="evidence" value="ECO:0007669"/>
    <property type="project" value="UniProtKB-SubCell"/>
</dbReference>
<evidence type="ECO:0000256" key="3">
    <source>
        <dbReference type="ARBA" id="ARBA00022448"/>
    </source>
</evidence>
<feature type="disulfide bond" evidence="18">
    <location>
        <begin position="453"/>
        <end position="462"/>
    </location>
</feature>
<keyword evidence="10" id="KW-0677">Repeat</keyword>